<dbReference type="GO" id="GO:0004185">
    <property type="term" value="F:serine-type carboxypeptidase activity"/>
    <property type="evidence" value="ECO:0007669"/>
    <property type="project" value="UniProtKB-UniRule"/>
</dbReference>
<dbReference type="GO" id="GO:0006508">
    <property type="term" value="P:proteolysis"/>
    <property type="evidence" value="ECO:0007669"/>
    <property type="project" value="UniProtKB-KW"/>
</dbReference>
<evidence type="ECO:0000256" key="1">
    <source>
        <dbReference type="ARBA" id="ARBA00009431"/>
    </source>
</evidence>
<dbReference type="InterPro" id="IPR033124">
    <property type="entry name" value="Ser_caboxypep_his_AS"/>
</dbReference>
<dbReference type="EMBL" id="KZ819285">
    <property type="protein sequence ID" value="PWO00549.1"/>
    <property type="molecule type" value="Genomic_DNA"/>
</dbReference>
<evidence type="ECO:0000313" key="9">
    <source>
        <dbReference type="Proteomes" id="UP000245946"/>
    </source>
</evidence>
<accession>A0A316ZHM8</accession>
<dbReference type="Gene3D" id="3.40.50.1820">
    <property type="entry name" value="alpha/beta hydrolase"/>
    <property type="match status" value="1"/>
</dbReference>
<dbReference type="PANTHER" id="PTHR11802">
    <property type="entry name" value="SERINE PROTEASE FAMILY S10 SERINE CARBOXYPEPTIDASE"/>
    <property type="match status" value="1"/>
</dbReference>
<dbReference type="InterPro" id="IPR018202">
    <property type="entry name" value="Ser_caboxypep_ser_AS"/>
</dbReference>
<evidence type="ECO:0000256" key="6">
    <source>
        <dbReference type="RuleBase" id="RU361156"/>
    </source>
</evidence>
<dbReference type="GeneID" id="37272529"/>
<keyword evidence="4 6" id="KW-0378">Hydrolase</keyword>
<evidence type="ECO:0000256" key="7">
    <source>
        <dbReference type="SAM" id="MobiDB-lite"/>
    </source>
</evidence>
<dbReference type="PROSITE" id="PS00131">
    <property type="entry name" value="CARBOXYPEPT_SER_SER"/>
    <property type="match status" value="1"/>
</dbReference>
<keyword evidence="6" id="KW-0732">Signal</keyword>
<proteinExistence type="inferred from homology"/>
<dbReference type="STRING" id="58919.A0A316ZHM8"/>
<dbReference type="RefSeq" id="XP_025600827.1">
    <property type="nucleotide sequence ID" value="XM_025744985.1"/>
</dbReference>
<evidence type="ECO:0000256" key="5">
    <source>
        <dbReference type="ARBA" id="ARBA00023180"/>
    </source>
</evidence>
<comment type="similarity">
    <text evidence="1 6">Belongs to the peptidase S10 family.</text>
</comment>
<feature type="chain" id="PRO_5016189922" description="Carboxypeptidase" evidence="6">
    <location>
        <begin position="19"/>
        <end position="600"/>
    </location>
</feature>
<dbReference type="InterPro" id="IPR029058">
    <property type="entry name" value="AB_hydrolase_fold"/>
</dbReference>
<feature type="signal peptide" evidence="6">
    <location>
        <begin position="1"/>
        <end position="18"/>
    </location>
</feature>
<evidence type="ECO:0000313" key="8">
    <source>
        <dbReference type="EMBL" id="PWO00549.1"/>
    </source>
</evidence>
<dbReference type="SUPFAM" id="SSF53474">
    <property type="entry name" value="alpha/beta-Hydrolases"/>
    <property type="match status" value="1"/>
</dbReference>
<protein>
    <recommendedName>
        <fullName evidence="6">Carboxypeptidase</fullName>
        <ecNumber evidence="6">3.4.16.-</ecNumber>
    </recommendedName>
</protein>
<dbReference type="PANTHER" id="PTHR11802:SF64">
    <property type="entry name" value="CARBOXYPEPTIDASE"/>
    <property type="match status" value="1"/>
</dbReference>
<evidence type="ECO:0000256" key="2">
    <source>
        <dbReference type="ARBA" id="ARBA00022645"/>
    </source>
</evidence>
<organism evidence="8 9">
    <name type="scientific">Tilletiopsis washingtonensis</name>
    <dbReference type="NCBI Taxonomy" id="58919"/>
    <lineage>
        <taxon>Eukaryota</taxon>
        <taxon>Fungi</taxon>
        <taxon>Dikarya</taxon>
        <taxon>Basidiomycota</taxon>
        <taxon>Ustilaginomycotina</taxon>
        <taxon>Exobasidiomycetes</taxon>
        <taxon>Entylomatales</taxon>
        <taxon>Entylomatales incertae sedis</taxon>
        <taxon>Tilletiopsis</taxon>
    </lineage>
</organism>
<keyword evidence="9" id="KW-1185">Reference proteome</keyword>
<evidence type="ECO:0000256" key="3">
    <source>
        <dbReference type="ARBA" id="ARBA00022670"/>
    </source>
</evidence>
<keyword evidence="5" id="KW-0325">Glycoprotein</keyword>
<dbReference type="Pfam" id="PF00450">
    <property type="entry name" value="Peptidase_S10"/>
    <property type="match status" value="1"/>
</dbReference>
<dbReference type="PRINTS" id="PR00724">
    <property type="entry name" value="CRBOXYPTASEC"/>
</dbReference>
<dbReference type="AlphaFoldDB" id="A0A316ZHM8"/>
<dbReference type="PROSITE" id="PS00560">
    <property type="entry name" value="CARBOXYPEPT_SER_HIS"/>
    <property type="match status" value="1"/>
</dbReference>
<name>A0A316ZHM8_9BASI</name>
<keyword evidence="3 6" id="KW-0645">Protease</keyword>
<reference evidence="8 9" key="1">
    <citation type="journal article" date="2018" name="Mol. Biol. Evol.">
        <title>Broad Genomic Sampling Reveals a Smut Pathogenic Ancestry of the Fungal Clade Ustilaginomycotina.</title>
        <authorList>
            <person name="Kijpornyongpan T."/>
            <person name="Mondo S.J."/>
            <person name="Barry K."/>
            <person name="Sandor L."/>
            <person name="Lee J."/>
            <person name="Lipzen A."/>
            <person name="Pangilinan J."/>
            <person name="LaButti K."/>
            <person name="Hainaut M."/>
            <person name="Henrissat B."/>
            <person name="Grigoriev I.V."/>
            <person name="Spatafora J.W."/>
            <person name="Aime M.C."/>
        </authorList>
    </citation>
    <scope>NUCLEOTIDE SEQUENCE [LARGE SCALE GENOMIC DNA]</scope>
    <source>
        <strain evidence="8 9">MCA 4186</strain>
    </source>
</reference>
<dbReference type="InterPro" id="IPR001563">
    <property type="entry name" value="Peptidase_S10"/>
</dbReference>
<dbReference type="Proteomes" id="UP000245946">
    <property type="component" value="Unassembled WGS sequence"/>
</dbReference>
<sequence length="600" mass="65753">MLAALACLAALLPLGALAQFVTPPSGLIQALGAAGINVRYKVVPTGICESHPNVTSYAVYADIDDNQHIYMLFYESREADPATAPLTVFFSGGPGSSSMRAAFEELGPCSVDPDGKPYDNPYAWNRKTNLLFMDQPLTVGNSYTRAVPGYTNSDTGLTIRLPSNDCPDYAAQFETCGTYSADEFSLIPRSSDEAAPNVYLALQGFVGAFPKYNNGGLVIAAESYGGRYAPAFADYIVRQNEQKQAGHVPLDLKTVIIGNAWIDPVEHYKSYFKYLTGGNGYGLVYPNSSVEAEVKNNLYGEGNCLDKLKACQASQSGEESSLLCQTADDFCGTLVEARFKIYTGRDEYDVRYLRPNPFPYYYYADWLQRPEIQDALAHFTNYTAYSTAVSYAFYSIGDDPRTGDTIPQLKRLLAAGVGVALYSGSADYNVNWLGTLAIAEGMGVAGFDQAGFQTFESAAAGNNTAVVKQAGQFSFTRVFDAGHEVPFYQPITSLELFERVIFRKDIATGKLDADAAYLSVGPHDSTQQEDVGGVQYDVTPDTATYNTTTHRPNDGGAKVEQRALRHLLRHRDVAEPVQRSTRSSKRKQREQRLQRPFSMH</sequence>
<dbReference type="EC" id="3.4.16.-" evidence="6"/>
<keyword evidence="2 6" id="KW-0121">Carboxypeptidase</keyword>
<gene>
    <name evidence="8" type="ORF">FA09DRAFT_358607</name>
</gene>
<dbReference type="OrthoDB" id="443318at2759"/>
<evidence type="ECO:0000256" key="4">
    <source>
        <dbReference type="ARBA" id="ARBA00022801"/>
    </source>
</evidence>
<feature type="region of interest" description="Disordered" evidence="7">
    <location>
        <begin position="570"/>
        <end position="600"/>
    </location>
</feature>
<dbReference type="GO" id="GO:0000324">
    <property type="term" value="C:fungal-type vacuole"/>
    <property type="evidence" value="ECO:0007669"/>
    <property type="project" value="TreeGrafter"/>
</dbReference>